<keyword evidence="2" id="KW-1185">Reference proteome</keyword>
<dbReference type="PANTHER" id="PTHR45903">
    <property type="entry name" value="GLUTAMATE-RICH WD REPEAT-CONTAINING PROTEIN 1"/>
    <property type="match status" value="1"/>
</dbReference>
<accession>A0A0F9WQT8</accession>
<dbReference type="InterPro" id="IPR036322">
    <property type="entry name" value="WD40_repeat_dom_sf"/>
</dbReference>
<dbReference type="OrthoDB" id="2161379at2759"/>
<dbReference type="PANTHER" id="PTHR45903:SF1">
    <property type="entry name" value="GLUTAMATE-RICH WD REPEAT-CONTAINING PROTEIN 1"/>
    <property type="match status" value="1"/>
</dbReference>
<gene>
    <name evidence="1" type="ORF">AAJ76_2500015679</name>
</gene>
<dbReference type="OMA" id="WEYHKYL"/>
<proteinExistence type="predicted"/>
<dbReference type="InterPro" id="IPR001680">
    <property type="entry name" value="WD40_rpt"/>
</dbReference>
<dbReference type="VEuPathDB" id="MicrosporidiaDB:NCER_100125"/>
<dbReference type="GO" id="GO:0042254">
    <property type="term" value="P:ribosome biogenesis"/>
    <property type="evidence" value="ECO:0007669"/>
    <property type="project" value="TreeGrafter"/>
</dbReference>
<dbReference type="SMART" id="SM00320">
    <property type="entry name" value="WD40"/>
    <property type="match status" value="3"/>
</dbReference>
<evidence type="ECO:0000313" key="2">
    <source>
        <dbReference type="Proteomes" id="UP000034350"/>
    </source>
</evidence>
<dbReference type="EMBL" id="JPQZ01000025">
    <property type="protein sequence ID" value="KKO75293.1"/>
    <property type="molecule type" value="Genomic_DNA"/>
</dbReference>
<dbReference type="GeneID" id="36319720"/>
<dbReference type="RefSeq" id="XP_024331035.1">
    <property type="nucleotide sequence ID" value="XM_024474792.1"/>
</dbReference>
<comment type="caution">
    <text evidence="1">The sequence shown here is derived from an EMBL/GenBank/DDBJ whole genome shotgun (WGS) entry which is preliminary data.</text>
</comment>
<name>A0A0F9WQT8_9MICR</name>
<dbReference type="VEuPathDB" id="MicrosporidiaDB:G9O61_00g009330"/>
<dbReference type="Proteomes" id="UP000034350">
    <property type="component" value="Unassembled WGS sequence"/>
</dbReference>
<dbReference type="SUPFAM" id="SSF50978">
    <property type="entry name" value="WD40 repeat-like"/>
    <property type="match status" value="1"/>
</dbReference>
<dbReference type="InterPro" id="IPR051972">
    <property type="entry name" value="Glutamate-rich_WD_repeat"/>
</dbReference>
<sequence length="329" mass="38125">MNKKLDIEDLSDEDINNLDNVETVTYTPTIDDEELECNDEVYKILSYYDLDWPSQSVDLYKTDFLLVATNPENEPGQLKMFNMKNFEHEGFEYKSVQAPYLYNRIRSNTNINCVSDTTFDIYNDNLDKLISLSYDKVDYGLYSANETSIFAHDSGFLSIFNEQISDTFRIHSKSIESISRLGSLLFSASTDKTIKVTDIRSKDNIFNKLENAEINAVDTNKDNLFAYGDDNGTIKIVDIRMPSNIIDIFWHKSSISMIKWKDSDIFCSTSDEQLCIFDTSLEDDWEYEKYLLFVHQGQKYYKDVCFKEDLVITTSVEGLCFFKPISFAD</sequence>
<protein>
    <submittedName>
        <fullName evidence="1">Wd40 domain-containing protein</fullName>
    </submittedName>
</protein>
<evidence type="ECO:0000313" key="1">
    <source>
        <dbReference type="EMBL" id="KKO75293.1"/>
    </source>
</evidence>
<organism evidence="1 2">
    <name type="scientific">Vairimorpha ceranae</name>
    <dbReference type="NCBI Taxonomy" id="40302"/>
    <lineage>
        <taxon>Eukaryota</taxon>
        <taxon>Fungi</taxon>
        <taxon>Fungi incertae sedis</taxon>
        <taxon>Microsporidia</taxon>
        <taxon>Nosematidae</taxon>
        <taxon>Vairimorpha</taxon>
    </lineage>
</organism>
<reference evidence="1 2" key="1">
    <citation type="journal article" date="2015" name="Environ. Microbiol.">
        <title>Genome analyses suggest the presence of polyploidy and recent human-driven expansions in eight global populations of the honeybee pathogen Nosema ceranae.</title>
        <authorList>
            <person name="Pelin A."/>
            <person name="Selman M."/>
            <person name="Aris-Brosou S."/>
            <person name="Farinelli L."/>
            <person name="Corradi N."/>
        </authorList>
    </citation>
    <scope>NUCLEOTIDE SEQUENCE [LARGE SCALE GENOMIC DNA]</scope>
    <source>
        <strain evidence="1 2">PA08 1199</strain>
    </source>
</reference>
<dbReference type="Gene3D" id="2.130.10.10">
    <property type="entry name" value="YVTN repeat-like/Quinoprotein amine dehydrogenase"/>
    <property type="match status" value="1"/>
</dbReference>
<dbReference type="InterPro" id="IPR015943">
    <property type="entry name" value="WD40/YVTN_repeat-like_dom_sf"/>
</dbReference>
<dbReference type="VEuPathDB" id="MicrosporidiaDB:AAJ76_2500015679"/>
<dbReference type="GO" id="GO:0005730">
    <property type="term" value="C:nucleolus"/>
    <property type="evidence" value="ECO:0007669"/>
    <property type="project" value="TreeGrafter"/>
</dbReference>
<dbReference type="AlphaFoldDB" id="A0A0F9WQT8"/>